<dbReference type="Proteomes" id="UP000257109">
    <property type="component" value="Unassembled WGS sequence"/>
</dbReference>
<feature type="non-terminal residue" evidence="2">
    <location>
        <position position="1"/>
    </location>
</feature>
<gene>
    <name evidence="2" type="ORF">CR513_31477</name>
</gene>
<comment type="caution">
    <text evidence="2">The sequence shown here is derived from an EMBL/GenBank/DDBJ whole genome shotgun (WGS) entry which is preliminary data.</text>
</comment>
<reference evidence="2" key="1">
    <citation type="submission" date="2018-05" db="EMBL/GenBank/DDBJ databases">
        <title>Draft genome of Mucuna pruriens seed.</title>
        <authorList>
            <person name="Nnadi N.E."/>
            <person name="Vos R."/>
            <person name="Hasami M.H."/>
            <person name="Devisetty U.K."/>
            <person name="Aguiy J.C."/>
        </authorList>
    </citation>
    <scope>NUCLEOTIDE SEQUENCE [LARGE SCALE GENOMIC DNA]</scope>
    <source>
        <strain evidence="2">JCA_2017</strain>
    </source>
</reference>
<accession>A0A371G981</accession>
<dbReference type="Pfam" id="PF25597">
    <property type="entry name" value="SH3_retrovirus"/>
    <property type="match status" value="1"/>
</dbReference>
<feature type="domain" description="Retroviral polymerase SH3-like" evidence="1">
    <location>
        <begin position="36"/>
        <end position="72"/>
    </location>
</feature>
<feature type="non-terminal residue" evidence="2">
    <location>
        <position position="215"/>
    </location>
</feature>
<evidence type="ECO:0000313" key="2">
    <source>
        <dbReference type="EMBL" id="RDX87095.1"/>
    </source>
</evidence>
<sequence length="215" mass="24591">MSVPIVYWGKVFLIATYLINKLPTRVLQVFHVVFGCVAFVHSHNLNRSKLDPRAIKCTFIGYPSNKKDIRVITLRIVSSLYQWMSSFTKHNPSLSDLNIMGESILEVKSVSGSLPLLSLQDSHSKFESFELEVNAPECDNDSKEVIMPIALRKGKRSCVSFIATIDVIKILASVQETMKYSNWVQAMREEMKVLERNSTWNIVDKPKDERIVRLQ</sequence>
<organism evidence="2 3">
    <name type="scientific">Mucuna pruriens</name>
    <name type="common">Velvet bean</name>
    <name type="synonym">Dolichos pruriens</name>
    <dbReference type="NCBI Taxonomy" id="157652"/>
    <lineage>
        <taxon>Eukaryota</taxon>
        <taxon>Viridiplantae</taxon>
        <taxon>Streptophyta</taxon>
        <taxon>Embryophyta</taxon>
        <taxon>Tracheophyta</taxon>
        <taxon>Spermatophyta</taxon>
        <taxon>Magnoliopsida</taxon>
        <taxon>eudicotyledons</taxon>
        <taxon>Gunneridae</taxon>
        <taxon>Pentapetalae</taxon>
        <taxon>rosids</taxon>
        <taxon>fabids</taxon>
        <taxon>Fabales</taxon>
        <taxon>Fabaceae</taxon>
        <taxon>Papilionoideae</taxon>
        <taxon>50 kb inversion clade</taxon>
        <taxon>NPAAA clade</taxon>
        <taxon>indigoferoid/millettioid clade</taxon>
        <taxon>Phaseoleae</taxon>
        <taxon>Mucuna</taxon>
    </lineage>
</organism>
<evidence type="ECO:0000313" key="3">
    <source>
        <dbReference type="Proteomes" id="UP000257109"/>
    </source>
</evidence>
<protein>
    <recommendedName>
        <fullName evidence="1">Retroviral polymerase SH3-like domain-containing protein</fullName>
    </recommendedName>
</protein>
<evidence type="ECO:0000259" key="1">
    <source>
        <dbReference type="Pfam" id="PF25597"/>
    </source>
</evidence>
<name>A0A371G981_MUCPR</name>
<keyword evidence="3" id="KW-1185">Reference proteome</keyword>
<dbReference type="EMBL" id="QJKJ01006336">
    <property type="protein sequence ID" value="RDX87095.1"/>
    <property type="molecule type" value="Genomic_DNA"/>
</dbReference>
<dbReference type="InterPro" id="IPR057670">
    <property type="entry name" value="SH3_retrovirus"/>
</dbReference>
<dbReference type="AlphaFoldDB" id="A0A371G981"/>
<dbReference type="OrthoDB" id="1917367at2759"/>
<proteinExistence type="predicted"/>